<organism evidence="1 2">
    <name type="scientific">Fusarium flagelliforme</name>
    <dbReference type="NCBI Taxonomy" id="2675880"/>
    <lineage>
        <taxon>Eukaryota</taxon>
        <taxon>Fungi</taxon>
        <taxon>Dikarya</taxon>
        <taxon>Ascomycota</taxon>
        <taxon>Pezizomycotina</taxon>
        <taxon>Sordariomycetes</taxon>
        <taxon>Hypocreomycetidae</taxon>
        <taxon>Hypocreales</taxon>
        <taxon>Nectriaceae</taxon>
        <taxon>Fusarium</taxon>
        <taxon>Fusarium incarnatum-equiseti species complex</taxon>
    </lineage>
</organism>
<accession>A0A395MB98</accession>
<dbReference type="Gene3D" id="3.90.640.10">
    <property type="entry name" value="Actin, Chain A, domain 4"/>
    <property type="match status" value="1"/>
</dbReference>
<protein>
    <recommendedName>
        <fullName evidence="3">Hsp70 protein</fullName>
    </recommendedName>
</protein>
<dbReference type="EMBL" id="PXXK01000371">
    <property type="protein sequence ID" value="RFN45131.1"/>
    <property type="molecule type" value="Genomic_DNA"/>
</dbReference>
<dbReference type="PANTHER" id="PTHR42749">
    <property type="entry name" value="CELL SHAPE-DETERMINING PROTEIN MREB"/>
    <property type="match status" value="1"/>
</dbReference>
<dbReference type="InterPro" id="IPR043129">
    <property type="entry name" value="ATPase_NBD"/>
</dbReference>
<gene>
    <name evidence="1" type="ORF">FIE12Z_10628</name>
</gene>
<dbReference type="Gene3D" id="3.30.420.40">
    <property type="match status" value="2"/>
</dbReference>
<dbReference type="PANTHER" id="PTHR42749:SF8">
    <property type="entry name" value="HSP70 FAMILY PROTEIN (AFU_ORTHOLOGUE AFUA_3G13740)"/>
    <property type="match status" value="1"/>
</dbReference>
<dbReference type="Proteomes" id="UP000265631">
    <property type="component" value="Unassembled WGS sequence"/>
</dbReference>
<evidence type="ECO:0000313" key="1">
    <source>
        <dbReference type="EMBL" id="RFN45131.1"/>
    </source>
</evidence>
<dbReference type="CDD" id="cd10170">
    <property type="entry name" value="ASKHA_NBD_HSP70"/>
    <property type="match status" value="1"/>
</dbReference>
<name>A0A395MB98_9HYPO</name>
<sequence>MPPPHRKRGQLVVAVDFGTTSTAVSYVLVPEGTHPQGVSPDAIETIENWPTCIQLRSSEPMRMEVPTVITYPTGWDFQSRTNPSADDPPPISSFDDMMREMRKSRRDSFGGMANDAVVQPRWGYQVHRDLGLVSTHDDPSKRPAVNFKPLFGLVESERELRRDGTNSLRDLHSRTPNRHRITLNDLHLHVTVDFFIFVLQHTKNELEAKDFDITATEVVVCVLESWSSKVLRKMQSCVTAAMKHVHFPGIDPNDNSIDRVFMVTEPEAAATYMLTGRGDIRESETFVQIDAGGGTVNGSTHKVTAQAPLRLEKLVVDPDSDTCGSTQLNAGFRKLLHQLLDDETYLEDGQTTIQGIIEGFVFKDFGYDIKRSFNLSERPVGYHRIHLKGLRKGGRPDLNDNELAISRESIYHIFMAVFKRAAKVMTDQLDKARRKRISVDKVVVIGGLASNPSFLAYMQQKLDMWNHKNRSKCKIQVPDEIKRGMVINAVASGAVLRALDKRNGPSRQARCSYGLLRLEPQDPEGRKGLRNAFTKDKWLRTIYWVIQKGSEIVPSDTKIYEAMTPFPINDGNSRNRFRGPYICRQDIYLSDTAYKCHRHEEDEHNQDAENLGYLEFDVSRYYEQGRFLTRQAGQNHDGVVVTEPHTEFHWQIHFVVSGLNLTCYAVVDGNVEAVLKVNMASGFDPSTE</sequence>
<comment type="caution">
    <text evidence="1">The sequence shown here is derived from an EMBL/GenBank/DDBJ whole genome shotgun (WGS) entry which is preliminary data.</text>
</comment>
<evidence type="ECO:0000313" key="2">
    <source>
        <dbReference type="Proteomes" id="UP000265631"/>
    </source>
</evidence>
<keyword evidence="2" id="KW-1185">Reference proteome</keyword>
<dbReference type="AlphaFoldDB" id="A0A395MB98"/>
<reference evidence="1 2" key="1">
    <citation type="journal article" date="2018" name="PLoS Pathog.">
        <title>Evolution of structural diversity of trichothecenes, a family of toxins produced by plant pathogenic and entomopathogenic fungi.</title>
        <authorList>
            <person name="Proctor R.H."/>
            <person name="McCormick S.P."/>
            <person name="Kim H.S."/>
            <person name="Cardoza R.E."/>
            <person name="Stanley A.M."/>
            <person name="Lindo L."/>
            <person name="Kelly A."/>
            <person name="Brown D.W."/>
            <person name="Lee T."/>
            <person name="Vaughan M.M."/>
            <person name="Alexander N.J."/>
            <person name="Busman M."/>
            <person name="Gutierrez S."/>
        </authorList>
    </citation>
    <scope>NUCLEOTIDE SEQUENCE [LARGE SCALE GENOMIC DNA]</scope>
    <source>
        <strain evidence="1 2">NRRL 13405</strain>
    </source>
</reference>
<evidence type="ECO:0008006" key="3">
    <source>
        <dbReference type="Google" id="ProtNLM"/>
    </source>
</evidence>
<dbReference type="STRING" id="2594813.A0A395MB98"/>
<proteinExistence type="predicted"/>
<dbReference type="SUPFAM" id="SSF53067">
    <property type="entry name" value="Actin-like ATPase domain"/>
    <property type="match status" value="2"/>
</dbReference>